<dbReference type="GO" id="GO:0005886">
    <property type="term" value="C:plasma membrane"/>
    <property type="evidence" value="ECO:0007669"/>
    <property type="project" value="UniProtKB-SubCell"/>
</dbReference>
<keyword evidence="2 9" id="KW-0997">Cell inner membrane</keyword>
<keyword evidence="3 8" id="KW-0132">Cell division</keyword>
<reference evidence="13" key="1">
    <citation type="journal article" name="DNA Res.">
        <title>The physiological potential of anammox bacteria as revealed by their core genome structure.</title>
        <authorList>
            <person name="Okubo T."/>
            <person name="Toyoda A."/>
            <person name="Fukuhara K."/>
            <person name="Uchiyama I."/>
            <person name="Harigaya Y."/>
            <person name="Kuroiwa M."/>
            <person name="Suzuki T."/>
            <person name="Murakami Y."/>
            <person name="Suwa Y."/>
            <person name="Takami H."/>
        </authorList>
    </citation>
    <scope>NUCLEOTIDE SEQUENCE</scope>
    <source>
        <strain evidence="13">317325-3</strain>
    </source>
</reference>
<evidence type="ECO:0000256" key="3">
    <source>
        <dbReference type="ARBA" id="ARBA00022618"/>
    </source>
</evidence>
<dbReference type="PANTHER" id="PTHR38685:SF1">
    <property type="entry name" value="CELL DIVISION PROTEIN ZIPA"/>
    <property type="match status" value="1"/>
</dbReference>
<dbReference type="InterPro" id="IPR036765">
    <property type="entry name" value="ZipA_FtsZ-bd_C_sf"/>
</dbReference>
<dbReference type="KEGG" id="ddz:DSYM_14390"/>
<dbReference type="Pfam" id="PF04354">
    <property type="entry name" value="ZipA_C"/>
    <property type="match status" value="1"/>
</dbReference>
<name>A0A809QZ92_9PROT</name>
<dbReference type="SUPFAM" id="SSF64383">
    <property type="entry name" value="Cell-division protein ZipA, C-terminal domain"/>
    <property type="match status" value="1"/>
</dbReference>
<comment type="similarity">
    <text evidence="8">Belongs to the ZipA family.</text>
</comment>
<evidence type="ECO:0000313" key="13">
    <source>
        <dbReference type="EMBL" id="BBO20740.1"/>
    </source>
</evidence>
<dbReference type="Proteomes" id="UP000662914">
    <property type="component" value="Chromosome"/>
</dbReference>
<dbReference type="PANTHER" id="PTHR38685">
    <property type="entry name" value="CELL DIVISION PROTEIN ZIPA"/>
    <property type="match status" value="1"/>
</dbReference>
<dbReference type="GO" id="GO:0032153">
    <property type="term" value="C:cell division site"/>
    <property type="evidence" value="ECO:0007669"/>
    <property type="project" value="TreeGrafter"/>
</dbReference>
<evidence type="ECO:0000256" key="6">
    <source>
        <dbReference type="ARBA" id="ARBA00023136"/>
    </source>
</evidence>
<evidence type="ECO:0000256" key="8">
    <source>
        <dbReference type="RuleBase" id="RU003612"/>
    </source>
</evidence>
<evidence type="ECO:0000313" key="14">
    <source>
        <dbReference type="Proteomes" id="UP000662914"/>
    </source>
</evidence>
<dbReference type="GO" id="GO:0000917">
    <property type="term" value="P:division septum assembly"/>
    <property type="evidence" value="ECO:0007669"/>
    <property type="project" value="TreeGrafter"/>
</dbReference>
<dbReference type="SMART" id="SM00771">
    <property type="entry name" value="ZipA_C"/>
    <property type="match status" value="1"/>
</dbReference>
<evidence type="ECO:0000256" key="2">
    <source>
        <dbReference type="ARBA" id="ARBA00022519"/>
    </source>
</evidence>
<evidence type="ECO:0000256" key="4">
    <source>
        <dbReference type="ARBA" id="ARBA00022692"/>
    </source>
</evidence>
<evidence type="ECO:0000259" key="12">
    <source>
        <dbReference type="SMART" id="SM00771"/>
    </source>
</evidence>
<protein>
    <recommendedName>
        <fullName evidence="8">Cell division protein ZipA</fullName>
    </recommendedName>
</protein>
<feature type="region of interest" description="Disordered" evidence="10">
    <location>
        <begin position="45"/>
        <end position="97"/>
    </location>
</feature>
<gene>
    <name evidence="13" type="ORF">DSYM_14390</name>
</gene>
<keyword evidence="1 9" id="KW-1003">Cell membrane</keyword>
<dbReference type="AlphaFoldDB" id="A0A809QZ92"/>
<proteinExistence type="inferred from homology"/>
<organism evidence="13 14">
    <name type="scientific">Candidatus Desulfobacillus denitrificans</name>
    <dbReference type="NCBI Taxonomy" id="2608985"/>
    <lineage>
        <taxon>Bacteria</taxon>
        <taxon>Pseudomonadati</taxon>
        <taxon>Pseudomonadota</taxon>
        <taxon>Betaproteobacteria</taxon>
        <taxon>Candidatus Desulfobacillus</taxon>
    </lineage>
</organism>
<evidence type="ECO:0000256" key="5">
    <source>
        <dbReference type="ARBA" id="ARBA00022989"/>
    </source>
</evidence>
<evidence type="ECO:0000256" key="1">
    <source>
        <dbReference type="ARBA" id="ARBA00022475"/>
    </source>
</evidence>
<dbReference type="EMBL" id="AP021857">
    <property type="protein sequence ID" value="BBO20740.1"/>
    <property type="molecule type" value="Genomic_DNA"/>
</dbReference>
<comment type="function">
    <text evidence="8">Essential cell division protein that stabilizes the FtsZ protofilaments by cross-linking them and that serves as a cytoplasmic membrane anchor for the Z ring. Also required for the recruitment to the septal ring of downstream cell division proteins.</text>
</comment>
<dbReference type="Gene3D" id="3.30.1400.10">
    <property type="entry name" value="ZipA, C-terminal FtsZ-binding domain"/>
    <property type="match status" value="1"/>
</dbReference>
<feature type="transmembrane region" description="Helical" evidence="11">
    <location>
        <begin position="6"/>
        <end position="23"/>
    </location>
</feature>
<sequence length="369" mass="39293">MSDLQLSLIGVGMALVGGVFAYNKWQERKHRKLAERVFRGDHADVLLGKRQPQEGEAASGLSEEPERIEPVLQPGGAPLPDGSAESPALRAEAEPPQGLADPAIDCVVRFESAEPIGGPYLWQAQQQAFAKLAKPVCWSGVNERSGLWERLTANGAGDYRRLRAALQLADRRGPLSDSELSLFFNGVQRLADEFLAVADVPPRNETLARAAEIDRFCAGVDIQIGVNVVATGAPFPGTKLRGLAEAAGMTLGEDGMFHSADGEGATQFTLSSLETAPFDAAEMKSFATHGVSFVIDVPRVAAGPQAYDRMIALAKQFAISLGGKLVDDNRASLPDSALDVIHDKIVEIGQRMASQGLIAGGPQALRLFS</sequence>
<keyword evidence="6 9" id="KW-0472">Membrane</keyword>
<evidence type="ECO:0000256" key="7">
    <source>
        <dbReference type="ARBA" id="ARBA00023306"/>
    </source>
</evidence>
<keyword evidence="5 11" id="KW-1133">Transmembrane helix</keyword>
<keyword evidence="7 8" id="KW-0131">Cell cycle</keyword>
<keyword evidence="4 9" id="KW-0812">Transmembrane</keyword>
<dbReference type="InterPro" id="IPR011919">
    <property type="entry name" value="Cell_div_ZipA"/>
</dbReference>
<evidence type="ECO:0000256" key="9">
    <source>
        <dbReference type="RuleBase" id="RU003613"/>
    </source>
</evidence>
<accession>A0A809QZ92</accession>
<feature type="domain" description="ZipA C-terminal FtsZ-binding" evidence="12">
    <location>
        <begin position="220"/>
        <end position="345"/>
    </location>
</feature>
<dbReference type="InterPro" id="IPR007449">
    <property type="entry name" value="ZipA_FtsZ-bd_C"/>
</dbReference>
<evidence type="ECO:0000256" key="10">
    <source>
        <dbReference type="SAM" id="MobiDB-lite"/>
    </source>
</evidence>
<comment type="subcellular location">
    <subcellularLocation>
        <location evidence="9">Cell inner membrane</location>
        <topology evidence="9">Single-pass type I membrane protein</topology>
    </subcellularLocation>
</comment>
<evidence type="ECO:0000256" key="11">
    <source>
        <dbReference type="SAM" id="Phobius"/>
    </source>
</evidence>